<accession>A0A6A5VCW0</accession>
<gene>
    <name evidence="1" type="ORF">BU23DRAFT_84446</name>
</gene>
<dbReference type="Proteomes" id="UP000800036">
    <property type="component" value="Unassembled WGS sequence"/>
</dbReference>
<evidence type="ECO:0000313" key="1">
    <source>
        <dbReference type="EMBL" id="KAF1974931.1"/>
    </source>
</evidence>
<organism evidence="1 2">
    <name type="scientific">Bimuria novae-zelandiae CBS 107.79</name>
    <dbReference type="NCBI Taxonomy" id="1447943"/>
    <lineage>
        <taxon>Eukaryota</taxon>
        <taxon>Fungi</taxon>
        <taxon>Dikarya</taxon>
        <taxon>Ascomycota</taxon>
        <taxon>Pezizomycotina</taxon>
        <taxon>Dothideomycetes</taxon>
        <taxon>Pleosporomycetidae</taxon>
        <taxon>Pleosporales</taxon>
        <taxon>Massarineae</taxon>
        <taxon>Didymosphaeriaceae</taxon>
        <taxon>Bimuria</taxon>
    </lineage>
</organism>
<keyword evidence="2" id="KW-1185">Reference proteome</keyword>
<sequence>MRHTSHFEQACSVYPGVTWGTLRLQISILLPHLHCAQLTVQEMQDPSRQPTALKHPAIQASPSSELGKTEINAGTCTHYATPRCNPAFTFSERQAAPSAWRHRATPTSLDVFLRARNHRDACPRFLYIRTPLQKYANLWSGNLQES</sequence>
<evidence type="ECO:0000313" key="2">
    <source>
        <dbReference type="Proteomes" id="UP000800036"/>
    </source>
</evidence>
<dbReference type="EMBL" id="ML976672">
    <property type="protein sequence ID" value="KAF1974931.1"/>
    <property type="molecule type" value="Genomic_DNA"/>
</dbReference>
<name>A0A6A5VCW0_9PLEO</name>
<protein>
    <submittedName>
        <fullName evidence="1">Uncharacterized protein</fullName>
    </submittedName>
</protein>
<proteinExistence type="predicted"/>
<dbReference type="AlphaFoldDB" id="A0A6A5VCW0"/>
<reference evidence="1" key="1">
    <citation type="journal article" date="2020" name="Stud. Mycol.">
        <title>101 Dothideomycetes genomes: a test case for predicting lifestyles and emergence of pathogens.</title>
        <authorList>
            <person name="Haridas S."/>
            <person name="Albert R."/>
            <person name="Binder M."/>
            <person name="Bloem J."/>
            <person name="Labutti K."/>
            <person name="Salamov A."/>
            <person name="Andreopoulos B."/>
            <person name="Baker S."/>
            <person name="Barry K."/>
            <person name="Bills G."/>
            <person name="Bluhm B."/>
            <person name="Cannon C."/>
            <person name="Castanera R."/>
            <person name="Culley D."/>
            <person name="Daum C."/>
            <person name="Ezra D."/>
            <person name="Gonzalez J."/>
            <person name="Henrissat B."/>
            <person name="Kuo A."/>
            <person name="Liang C."/>
            <person name="Lipzen A."/>
            <person name="Lutzoni F."/>
            <person name="Magnuson J."/>
            <person name="Mondo S."/>
            <person name="Nolan M."/>
            <person name="Ohm R."/>
            <person name="Pangilinan J."/>
            <person name="Park H.-J."/>
            <person name="Ramirez L."/>
            <person name="Alfaro M."/>
            <person name="Sun H."/>
            <person name="Tritt A."/>
            <person name="Yoshinaga Y."/>
            <person name="Zwiers L.-H."/>
            <person name="Turgeon B."/>
            <person name="Goodwin S."/>
            <person name="Spatafora J."/>
            <person name="Crous P."/>
            <person name="Grigoriev I."/>
        </authorList>
    </citation>
    <scope>NUCLEOTIDE SEQUENCE</scope>
    <source>
        <strain evidence="1">CBS 107.79</strain>
    </source>
</reference>